<keyword evidence="1" id="KW-0812">Transmembrane</keyword>
<reference evidence="2" key="1">
    <citation type="submission" date="2018-02" db="EMBL/GenBank/DDBJ databases">
        <title>Rhizophora mucronata_Transcriptome.</title>
        <authorList>
            <person name="Meera S.P."/>
            <person name="Sreeshan A."/>
            <person name="Augustine A."/>
        </authorList>
    </citation>
    <scope>NUCLEOTIDE SEQUENCE</scope>
    <source>
        <tissue evidence="2">Leaf</tissue>
    </source>
</reference>
<dbReference type="EMBL" id="GGEC01066422">
    <property type="protein sequence ID" value="MBX46906.1"/>
    <property type="molecule type" value="Transcribed_RNA"/>
</dbReference>
<feature type="transmembrane region" description="Helical" evidence="1">
    <location>
        <begin position="34"/>
        <end position="51"/>
    </location>
</feature>
<protein>
    <submittedName>
        <fullName evidence="2">Uncharacterized protein</fullName>
    </submittedName>
</protein>
<keyword evidence="1" id="KW-0472">Membrane</keyword>
<dbReference type="AlphaFoldDB" id="A0A2P2NWK5"/>
<organism evidence="2">
    <name type="scientific">Rhizophora mucronata</name>
    <name type="common">Asiatic mangrove</name>
    <dbReference type="NCBI Taxonomy" id="61149"/>
    <lineage>
        <taxon>Eukaryota</taxon>
        <taxon>Viridiplantae</taxon>
        <taxon>Streptophyta</taxon>
        <taxon>Embryophyta</taxon>
        <taxon>Tracheophyta</taxon>
        <taxon>Spermatophyta</taxon>
        <taxon>Magnoliopsida</taxon>
        <taxon>eudicotyledons</taxon>
        <taxon>Gunneridae</taxon>
        <taxon>Pentapetalae</taxon>
        <taxon>rosids</taxon>
        <taxon>fabids</taxon>
        <taxon>Malpighiales</taxon>
        <taxon>Rhizophoraceae</taxon>
        <taxon>Rhizophora</taxon>
    </lineage>
</organism>
<accession>A0A2P2NWK5</accession>
<evidence type="ECO:0000313" key="2">
    <source>
        <dbReference type="EMBL" id="MBX46906.1"/>
    </source>
</evidence>
<keyword evidence="1" id="KW-1133">Transmembrane helix</keyword>
<sequence length="54" mass="6460">MVNLIEDFVWHFSIWPSSGIVLYIRTWKRKGTSLLCHAMYWLYMPCMLLLLNPA</sequence>
<evidence type="ECO:0000256" key="1">
    <source>
        <dbReference type="SAM" id="Phobius"/>
    </source>
</evidence>
<name>A0A2P2NWK5_RHIMU</name>
<proteinExistence type="predicted"/>